<feature type="region of interest" description="Disordered" evidence="4">
    <location>
        <begin position="431"/>
        <end position="457"/>
    </location>
</feature>
<comment type="similarity">
    <text evidence="1 2">Belongs to the SCAR/WAVE family.</text>
</comment>
<dbReference type="Gene3D" id="1.20.5.340">
    <property type="match status" value="1"/>
</dbReference>
<keyword evidence="3" id="KW-0175">Coiled coil</keyword>
<dbReference type="EMBL" id="CATQJA010002653">
    <property type="protein sequence ID" value="CAJ0578297.1"/>
    <property type="molecule type" value="Genomic_DNA"/>
</dbReference>
<keyword evidence="2" id="KW-0963">Cytoplasm</keyword>
<feature type="compositionally biased region" description="Acidic residues" evidence="4">
    <location>
        <begin position="445"/>
        <end position="457"/>
    </location>
</feature>
<accession>A0AA36G458</accession>
<feature type="coiled-coil region" evidence="3">
    <location>
        <begin position="60"/>
        <end position="87"/>
    </location>
</feature>
<dbReference type="GO" id="GO:0030036">
    <property type="term" value="P:actin cytoskeleton organization"/>
    <property type="evidence" value="ECO:0007669"/>
    <property type="project" value="UniProtKB-UniRule"/>
</dbReference>
<dbReference type="GO" id="GO:0005856">
    <property type="term" value="C:cytoskeleton"/>
    <property type="evidence" value="ECO:0007669"/>
    <property type="project" value="UniProtKB-SubCell"/>
</dbReference>
<dbReference type="GO" id="GO:0071933">
    <property type="term" value="F:Arp2/3 complex binding"/>
    <property type="evidence" value="ECO:0007669"/>
    <property type="project" value="TreeGrafter"/>
</dbReference>
<dbReference type="GO" id="GO:2000601">
    <property type="term" value="P:positive regulation of Arp2/3 complex-mediated actin nucleation"/>
    <property type="evidence" value="ECO:0007669"/>
    <property type="project" value="TreeGrafter"/>
</dbReference>
<dbReference type="GO" id="GO:0004879">
    <property type="term" value="F:nuclear receptor activity"/>
    <property type="evidence" value="ECO:0007669"/>
    <property type="project" value="InterPro"/>
</dbReference>
<feature type="non-terminal residue" evidence="6">
    <location>
        <position position="1"/>
    </location>
</feature>
<dbReference type="PROSITE" id="PS51082">
    <property type="entry name" value="WH2"/>
    <property type="match status" value="1"/>
</dbReference>
<evidence type="ECO:0000256" key="3">
    <source>
        <dbReference type="SAM" id="Coils"/>
    </source>
</evidence>
<feature type="region of interest" description="Disordered" evidence="4">
    <location>
        <begin position="172"/>
        <end position="215"/>
    </location>
</feature>
<feature type="compositionally biased region" description="Polar residues" evidence="4">
    <location>
        <begin position="379"/>
        <end position="393"/>
    </location>
</feature>
<comment type="function">
    <text evidence="2">Downstream effector molecule involved in the transmission of signals from tyrosine kinase receptors and small GTPases to the actin cytoskeleton. Promotes formation of actin filaments. Part of the WAVE complex that regulates lamellipodia formation. The WAVE complex regulates actin filament reorganization via its interaction with the Arp2/3 complex.</text>
</comment>
<sequence>MPLAKRKVQPEFVCRETIPKNAQGSELRYRASGTLCNLIRQLASLSKNAEDVFGEIYHESMRLEHKATGLQQRMERLATRIDDLVEEGEQPKLEELQIKPFKSSCLIDQHSFERTTLPTALEEFYTKCDPPPNLNEFNRFRGDVAPALSLYSNPSFFFDLWRQEMLKDCVEVRRRAKSPSNSPRKKKNKQRPMDADAEARQLERQHQRQQQRHLASLRPAPVGVLSFPEEYQAPQALGLQLGHSQSARDQPLPPPPAHLVAPVGMSMPPPMASISQPHHEVVHGRTPPRQLPPPDLTMLNIDDDEDDLPPPPPVAAMHASIVQQLPTPPDDHMKMVPTQEAQLPVAAPAPPPPPPPPPPPGLLAGQTSFTVVKREATDGASTSQPKPVTDTRSNLLLEIQSGITLKKVRNQQAEEEARAAQESNDVAAILRRRMESIMGKGGEDSQSDDSDDASWDA</sequence>
<reference evidence="6" key="1">
    <citation type="submission" date="2023-06" db="EMBL/GenBank/DDBJ databases">
        <authorList>
            <person name="Delattre M."/>
        </authorList>
    </citation>
    <scope>NUCLEOTIDE SEQUENCE</scope>
    <source>
        <strain evidence="6">AF72</strain>
    </source>
</reference>
<keyword evidence="2" id="KW-0206">Cytoskeleton</keyword>
<feature type="compositionally biased region" description="Basic and acidic residues" evidence="4">
    <location>
        <begin position="191"/>
        <end position="206"/>
    </location>
</feature>
<feature type="compositionally biased region" description="Pro residues" evidence="4">
    <location>
        <begin position="347"/>
        <end position="361"/>
    </location>
</feature>
<feature type="domain" description="WH2" evidence="5">
    <location>
        <begin position="391"/>
        <end position="408"/>
    </location>
</feature>
<dbReference type="InterPro" id="IPR003124">
    <property type="entry name" value="WH2_dom"/>
</dbReference>
<dbReference type="GO" id="GO:0003779">
    <property type="term" value="F:actin binding"/>
    <property type="evidence" value="ECO:0007669"/>
    <property type="project" value="UniProtKB-UniRule"/>
</dbReference>
<organism evidence="6 7">
    <name type="scientific">Mesorhabditis spiculigera</name>
    <dbReference type="NCBI Taxonomy" id="96644"/>
    <lineage>
        <taxon>Eukaryota</taxon>
        <taxon>Metazoa</taxon>
        <taxon>Ecdysozoa</taxon>
        <taxon>Nematoda</taxon>
        <taxon>Chromadorea</taxon>
        <taxon>Rhabditida</taxon>
        <taxon>Rhabditina</taxon>
        <taxon>Rhabditomorpha</taxon>
        <taxon>Rhabditoidea</taxon>
        <taxon>Rhabditidae</taxon>
        <taxon>Mesorhabditinae</taxon>
        <taxon>Mesorhabditis</taxon>
    </lineage>
</organism>
<dbReference type="InterPro" id="IPR003073">
    <property type="entry name" value="NR4A2"/>
</dbReference>
<dbReference type="PRINTS" id="PR01287">
    <property type="entry name" value="NURRNUCRCPTR"/>
</dbReference>
<gene>
    <name evidence="6" type="ORF">MSPICULIGERA_LOCUS16556</name>
</gene>
<dbReference type="InterPro" id="IPR028288">
    <property type="entry name" value="SCAR/WAVE_fam"/>
</dbReference>
<evidence type="ECO:0000256" key="1">
    <source>
        <dbReference type="ARBA" id="ARBA00006993"/>
    </source>
</evidence>
<proteinExistence type="inferred from homology"/>
<protein>
    <recommendedName>
        <fullName evidence="2">Wiskott-Aldrich syndrome protein family member</fullName>
        <shortName evidence="2">WASP family protein member</shortName>
    </recommendedName>
</protein>
<feature type="coiled-coil region" evidence="3">
    <location>
        <begin position="403"/>
        <end position="430"/>
    </location>
</feature>
<evidence type="ECO:0000259" key="5">
    <source>
        <dbReference type="PROSITE" id="PS51082"/>
    </source>
</evidence>
<dbReference type="GO" id="GO:0034237">
    <property type="term" value="F:protein kinase A regulatory subunit binding"/>
    <property type="evidence" value="ECO:0007669"/>
    <property type="project" value="TreeGrafter"/>
</dbReference>
<dbReference type="Proteomes" id="UP001177023">
    <property type="component" value="Unassembled WGS sequence"/>
</dbReference>
<name>A0AA36G458_9BILA</name>
<dbReference type="GO" id="GO:0003677">
    <property type="term" value="F:DNA binding"/>
    <property type="evidence" value="ECO:0007669"/>
    <property type="project" value="InterPro"/>
</dbReference>
<evidence type="ECO:0000313" key="6">
    <source>
        <dbReference type="EMBL" id="CAJ0578297.1"/>
    </source>
</evidence>
<keyword evidence="2" id="KW-0009">Actin-binding</keyword>
<evidence type="ECO:0000313" key="7">
    <source>
        <dbReference type="Proteomes" id="UP001177023"/>
    </source>
</evidence>
<evidence type="ECO:0000256" key="4">
    <source>
        <dbReference type="SAM" id="MobiDB-lite"/>
    </source>
</evidence>
<keyword evidence="7" id="KW-1185">Reference proteome</keyword>
<comment type="subunit">
    <text evidence="2">Binds actin and the Arp2/3 complex.</text>
</comment>
<dbReference type="GO" id="GO:0031209">
    <property type="term" value="C:SCAR complex"/>
    <property type="evidence" value="ECO:0007669"/>
    <property type="project" value="TreeGrafter"/>
</dbReference>
<comment type="subcellular location">
    <subcellularLocation>
        <location evidence="2">Cytoplasm</location>
        <location evidence="2">Cytoskeleton</location>
    </subcellularLocation>
</comment>
<dbReference type="PANTHER" id="PTHR12902:SF1">
    <property type="entry name" value="WISKOTT-ALDRICH SYNDROME PROTEIN FAMILY MEMBER"/>
    <property type="match status" value="1"/>
</dbReference>
<dbReference type="Gene3D" id="6.10.280.150">
    <property type="match status" value="2"/>
</dbReference>
<dbReference type="GO" id="GO:0005634">
    <property type="term" value="C:nucleus"/>
    <property type="evidence" value="ECO:0007669"/>
    <property type="project" value="InterPro"/>
</dbReference>
<dbReference type="PANTHER" id="PTHR12902">
    <property type="entry name" value="WASP-1"/>
    <property type="match status" value="1"/>
</dbReference>
<comment type="caution">
    <text evidence="6">The sequence shown here is derived from an EMBL/GenBank/DDBJ whole genome shotgun (WGS) entry which is preliminary data.</text>
</comment>
<dbReference type="AlphaFoldDB" id="A0AA36G458"/>
<feature type="region of interest" description="Disordered" evidence="4">
    <location>
        <begin position="344"/>
        <end position="393"/>
    </location>
</feature>
<evidence type="ECO:0000256" key="2">
    <source>
        <dbReference type="RuleBase" id="RU367034"/>
    </source>
</evidence>